<dbReference type="eggNOG" id="COG1409">
    <property type="taxonomic scope" value="Bacteria"/>
</dbReference>
<dbReference type="HOGENOM" id="CLU_056914_0_0_0"/>
<dbReference type="InterPro" id="IPR028096">
    <property type="entry name" value="EfeO_Cupredoxin"/>
</dbReference>
<gene>
    <name evidence="3" type="ORF">OP10G_1547</name>
</gene>
<name>A0A068NQ78_FIMGI</name>
<dbReference type="InterPro" id="IPR051918">
    <property type="entry name" value="STPP_CPPED1"/>
</dbReference>
<dbReference type="Pfam" id="PF00149">
    <property type="entry name" value="Metallophos"/>
    <property type="match status" value="1"/>
</dbReference>
<dbReference type="InterPro" id="IPR004843">
    <property type="entry name" value="Calcineurin-like_PHP"/>
</dbReference>
<dbReference type="AlphaFoldDB" id="A0A068NQ78"/>
<sequence length="404" mass="44106">MDVQGLLDEDGIDRRGFLKCMAWAGTGMLFTVQGGILKSQPLMSLFGSDPEAEAAIRKATFSFVQISDSHIGFSKQANKDVVGTLQAAVERINLGPAPDLLLHTGDLSHLSKPEEFDTLDQVLKGVRTTDRFFVPGEHDVLEDGGKLFRERYGRQAKGEGWYSFDHKGVHFVALVNVLNLKAGGFGSLGEEQLSWLRDDVRNLRSSTPIVVFAHVPLWTVYPEWGWGTDDGGRALEILKRFGSVTVLNGHIHQTMQKVEGNVTFHTAMSTAFPQPKPGSAPSPGPMTVPAGELKGLLGVTTVQYRQGQSSLAIVDSSLAAAGQDQKVSIDNFSFSPATLTVERGTRVTWTNRDDIPHTVVDQKGGFKSKVLDTNDSYSHTFDRAGEVAYFCSIHPHMTGKVIVH</sequence>
<organism evidence="3 4">
    <name type="scientific">Fimbriimonas ginsengisoli Gsoil 348</name>
    <dbReference type="NCBI Taxonomy" id="661478"/>
    <lineage>
        <taxon>Bacteria</taxon>
        <taxon>Bacillati</taxon>
        <taxon>Armatimonadota</taxon>
        <taxon>Fimbriimonadia</taxon>
        <taxon>Fimbriimonadales</taxon>
        <taxon>Fimbriimonadaceae</taxon>
        <taxon>Fimbriimonas</taxon>
    </lineage>
</organism>
<dbReference type="SUPFAM" id="SSF56300">
    <property type="entry name" value="Metallo-dependent phosphatases"/>
    <property type="match status" value="1"/>
</dbReference>
<dbReference type="GO" id="GO:0016787">
    <property type="term" value="F:hydrolase activity"/>
    <property type="evidence" value="ECO:0007669"/>
    <property type="project" value="InterPro"/>
</dbReference>
<evidence type="ECO:0000259" key="2">
    <source>
        <dbReference type="Pfam" id="PF13473"/>
    </source>
</evidence>
<dbReference type="InterPro" id="IPR035668">
    <property type="entry name" value="Amicyanin"/>
</dbReference>
<dbReference type="InterPro" id="IPR008972">
    <property type="entry name" value="Cupredoxin"/>
</dbReference>
<dbReference type="KEGG" id="fgi:OP10G_1547"/>
<dbReference type="EMBL" id="CP007139">
    <property type="protein sequence ID" value="AIE84915.1"/>
    <property type="molecule type" value="Genomic_DNA"/>
</dbReference>
<protein>
    <submittedName>
        <fullName evidence="3">Metallophosphoesterase</fullName>
    </submittedName>
</protein>
<dbReference type="eggNOG" id="COG3794">
    <property type="taxonomic scope" value="Bacteria"/>
</dbReference>
<evidence type="ECO:0000313" key="3">
    <source>
        <dbReference type="EMBL" id="AIE84915.1"/>
    </source>
</evidence>
<evidence type="ECO:0000259" key="1">
    <source>
        <dbReference type="Pfam" id="PF00149"/>
    </source>
</evidence>
<proteinExistence type="predicted"/>
<dbReference type="PANTHER" id="PTHR43143">
    <property type="entry name" value="METALLOPHOSPHOESTERASE, CALCINEURIN SUPERFAMILY"/>
    <property type="match status" value="1"/>
</dbReference>
<feature type="domain" description="Calcineurin-like phosphoesterase" evidence="1">
    <location>
        <begin position="62"/>
        <end position="253"/>
    </location>
</feature>
<dbReference type="OrthoDB" id="9780884at2"/>
<dbReference type="PANTHER" id="PTHR43143:SF6">
    <property type="entry name" value="BLL3016 PROTEIN"/>
    <property type="match status" value="1"/>
</dbReference>
<dbReference type="InterPro" id="IPR029052">
    <property type="entry name" value="Metallo-depent_PP-like"/>
</dbReference>
<accession>A0A068NQ78</accession>
<dbReference type="Gene3D" id="2.60.40.420">
    <property type="entry name" value="Cupredoxins - blue copper proteins"/>
    <property type="match status" value="1"/>
</dbReference>
<dbReference type="STRING" id="661478.OP10G_1547"/>
<feature type="domain" description="EfeO-type cupredoxin-like" evidence="2">
    <location>
        <begin position="313"/>
        <end position="403"/>
    </location>
</feature>
<dbReference type="CDD" id="cd13921">
    <property type="entry name" value="Amicyanin"/>
    <property type="match status" value="1"/>
</dbReference>
<dbReference type="Proteomes" id="UP000027982">
    <property type="component" value="Chromosome"/>
</dbReference>
<keyword evidence="4" id="KW-1185">Reference proteome</keyword>
<dbReference type="Gene3D" id="3.60.21.10">
    <property type="match status" value="1"/>
</dbReference>
<evidence type="ECO:0000313" key="4">
    <source>
        <dbReference type="Proteomes" id="UP000027982"/>
    </source>
</evidence>
<dbReference type="SUPFAM" id="SSF49503">
    <property type="entry name" value="Cupredoxins"/>
    <property type="match status" value="1"/>
</dbReference>
<dbReference type="Pfam" id="PF13473">
    <property type="entry name" value="Cupredoxin_1"/>
    <property type="match status" value="1"/>
</dbReference>
<reference evidence="3 4" key="1">
    <citation type="journal article" date="2014" name="PLoS ONE">
        <title>The first complete genome sequence of the class fimbriimonadia in the phylum armatimonadetes.</title>
        <authorList>
            <person name="Hu Z.Y."/>
            <person name="Wang Y.Z."/>
            <person name="Im W.T."/>
            <person name="Wang S.Y."/>
            <person name="Zhao G.P."/>
            <person name="Zheng H.J."/>
            <person name="Quan Z.X."/>
        </authorList>
    </citation>
    <scope>NUCLEOTIDE SEQUENCE [LARGE SCALE GENOMIC DNA]</scope>
    <source>
        <strain evidence="3">Gsoil 348</strain>
    </source>
</reference>